<evidence type="ECO:0000259" key="4">
    <source>
        <dbReference type="PROSITE" id="PS51898"/>
    </source>
</evidence>
<organism evidence="5 6">
    <name type="scientific">Panacibacter ginsenosidivorans</name>
    <dbReference type="NCBI Taxonomy" id="1813871"/>
    <lineage>
        <taxon>Bacteria</taxon>
        <taxon>Pseudomonadati</taxon>
        <taxon>Bacteroidota</taxon>
        <taxon>Chitinophagia</taxon>
        <taxon>Chitinophagales</taxon>
        <taxon>Chitinophagaceae</taxon>
        <taxon>Panacibacter</taxon>
    </lineage>
</organism>
<dbReference type="PROSITE" id="PS51898">
    <property type="entry name" value="TYR_RECOMBINASE"/>
    <property type="match status" value="1"/>
</dbReference>
<dbReference type="RefSeq" id="WP_147192249.1">
    <property type="nucleotide sequence ID" value="NZ_CP042435.1"/>
</dbReference>
<dbReference type="InterPro" id="IPR013762">
    <property type="entry name" value="Integrase-like_cat_sf"/>
</dbReference>
<dbReference type="Gene3D" id="1.10.443.10">
    <property type="entry name" value="Intergrase catalytic core"/>
    <property type="match status" value="1"/>
</dbReference>
<dbReference type="Proteomes" id="UP000321533">
    <property type="component" value="Chromosome"/>
</dbReference>
<dbReference type="Pfam" id="PF17293">
    <property type="entry name" value="Arm-DNA-bind_5"/>
    <property type="match status" value="1"/>
</dbReference>
<accession>A0A5B8VDH8</accession>
<name>A0A5B8VDH8_9BACT</name>
<keyword evidence="3" id="KW-0233">DNA recombination</keyword>
<keyword evidence="6" id="KW-1185">Reference proteome</keyword>
<protein>
    <submittedName>
        <fullName evidence="5">Tyrosine-type recombinase/integrase</fullName>
    </submittedName>
</protein>
<comment type="similarity">
    <text evidence="1">Belongs to the 'phage' integrase family.</text>
</comment>
<dbReference type="PANTHER" id="PTHR30349">
    <property type="entry name" value="PHAGE INTEGRASE-RELATED"/>
    <property type="match status" value="1"/>
</dbReference>
<dbReference type="SUPFAM" id="SSF56349">
    <property type="entry name" value="DNA breaking-rejoining enzymes"/>
    <property type="match status" value="1"/>
</dbReference>
<dbReference type="InterPro" id="IPR025269">
    <property type="entry name" value="SAM-like_dom"/>
</dbReference>
<evidence type="ECO:0000313" key="6">
    <source>
        <dbReference type="Proteomes" id="UP000321533"/>
    </source>
</evidence>
<dbReference type="InterPro" id="IPR050090">
    <property type="entry name" value="Tyrosine_recombinase_XerCD"/>
</dbReference>
<dbReference type="PANTHER" id="PTHR30349:SF64">
    <property type="entry name" value="PROPHAGE INTEGRASE INTD-RELATED"/>
    <property type="match status" value="1"/>
</dbReference>
<gene>
    <name evidence="5" type="ORF">FRZ67_19440</name>
</gene>
<sequence>MRIPIKPLCEQKRLRRDGTCNVYFQFFHDGEHRTFLNTQISIPPEYWDKRKLCIKETLPKEFGCHAKLNDEIDRQLRLACDLIKFAKQQDVAELGLYVKEKFDPSLKLNKLAQEDFNLKNAYVPANKAKKEIFFKQLDDYVKSKEKKVRPGTIEVYHDMINHLEAFEKYRKEKITFASLDFQFYEDFVDFLTYDYKQPRRKKDIYGVKVNTIGKTIKQLRIFIKDRVKRKIIPSIDLSDYKIPEEESDAIYLSYEEIGEIYHLDLSEHPELIPYRDLFVLGCLTGLRFSDFSSLEPEDLQQDMLYKKQEKSVHWVVIPMRKEAKEIFTRQFREQIPIISNVKFNEHIKTIARFAGICQVIKFSYRKGNKMIEEKKPKWGWITSHTARRSFCTNEFLAGTPVYLIMKISGHKREKDFYRYIRIDPKEAAEKVKLLWMERDDMQVFKNPLKRAINLKTA</sequence>
<dbReference type="GO" id="GO:0003677">
    <property type="term" value="F:DNA binding"/>
    <property type="evidence" value="ECO:0007669"/>
    <property type="project" value="UniProtKB-KW"/>
</dbReference>
<feature type="domain" description="Tyr recombinase" evidence="4">
    <location>
        <begin position="247"/>
        <end position="432"/>
    </location>
</feature>
<dbReference type="Pfam" id="PF13102">
    <property type="entry name" value="Phage_int_SAM_5"/>
    <property type="match status" value="1"/>
</dbReference>
<reference evidence="5 6" key="1">
    <citation type="journal article" date="2016" name="Int. J. Syst. Evol. Microbiol.">
        <title>Panacibacter ginsenosidivorans gen. nov., sp. nov., with ginsenoside converting activity isolated from soil of a ginseng field.</title>
        <authorList>
            <person name="Siddiqi M.Z."/>
            <person name="Muhammad Shafi S."/>
            <person name="Choi K.D."/>
            <person name="Im W.T."/>
        </authorList>
    </citation>
    <scope>NUCLEOTIDE SEQUENCE [LARGE SCALE GENOMIC DNA]</scope>
    <source>
        <strain evidence="5 6">Gsoil1550</strain>
    </source>
</reference>
<dbReference type="KEGG" id="pgin:FRZ67_19440"/>
<dbReference type="GO" id="GO:0006310">
    <property type="term" value="P:DNA recombination"/>
    <property type="evidence" value="ECO:0007669"/>
    <property type="project" value="UniProtKB-KW"/>
</dbReference>
<dbReference type="EMBL" id="CP042435">
    <property type="protein sequence ID" value="QEC69372.1"/>
    <property type="molecule type" value="Genomic_DNA"/>
</dbReference>
<evidence type="ECO:0000313" key="5">
    <source>
        <dbReference type="EMBL" id="QEC69372.1"/>
    </source>
</evidence>
<dbReference type="GO" id="GO:0015074">
    <property type="term" value="P:DNA integration"/>
    <property type="evidence" value="ECO:0007669"/>
    <property type="project" value="InterPro"/>
</dbReference>
<evidence type="ECO:0000256" key="1">
    <source>
        <dbReference type="ARBA" id="ARBA00008857"/>
    </source>
</evidence>
<dbReference type="InterPro" id="IPR002104">
    <property type="entry name" value="Integrase_catalytic"/>
</dbReference>
<dbReference type="InterPro" id="IPR011010">
    <property type="entry name" value="DNA_brk_join_enz"/>
</dbReference>
<keyword evidence="2" id="KW-0238">DNA-binding</keyword>
<dbReference type="InterPro" id="IPR010998">
    <property type="entry name" value="Integrase_recombinase_N"/>
</dbReference>
<dbReference type="InterPro" id="IPR035386">
    <property type="entry name" value="Arm-DNA-bind_5"/>
</dbReference>
<dbReference type="OrthoDB" id="1493636at2"/>
<dbReference type="Pfam" id="PF00589">
    <property type="entry name" value="Phage_integrase"/>
    <property type="match status" value="1"/>
</dbReference>
<evidence type="ECO:0000256" key="3">
    <source>
        <dbReference type="ARBA" id="ARBA00023172"/>
    </source>
</evidence>
<proteinExistence type="inferred from homology"/>
<evidence type="ECO:0000256" key="2">
    <source>
        <dbReference type="ARBA" id="ARBA00023125"/>
    </source>
</evidence>
<dbReference type="AlphaFoldDB" id="A0A5B8VDH8"/>
<dbReference type="Gene3D" id="1.10.150.130">
    <property type="match status" value="1"/>
</dbReference>